<dbReference type="InterPro" id="IPR043502">
    <property type="entry name" value="DNA/RNA_pol_sf"/>
</dbReference>
<reference evidence="3" key="1">
    <citation type="submission" date="2022-06" db="EMBL/GenBank/DDBJ databases">
        <title>Sequencing the genomes of 1000 actinobacteria strains.</title>
        <authorList>
            <person name="Klenk H.-P."/>
        </authorList>
    </citation>
    <scope>NUCLEOTIDE SEQUENCE</scope>
    <source>
        <strain evidence="3">DSM 22016</strain>
    </source>
</reference>
<evidence type="ECO:0000259" key="2">
    <source>
        <dbReference type="Pfam" id="PF00817"/>
    </source>
</evidence>
<organism evidence="3 4">
    <name type="scientific">Agromyces terreus</name>
    <dbReference type="NCBI Taxonomy" id="424795"/>
    <lineage>
        <taxon>Bacteria</taxon>
        <taxon>Bacillati</taxon>
        <taxon>Actinomycetota</taxon>
        <taxon>Actinomycetes</taxon>
        <taxon>Micrococcales</taxon>
        <taxon>Microbacteriaceae</taxon>
        <taxon>Agromyces</taxon>
    </lineage>
</organism>
<evidence type="ECO:0000313" key="4">
    <source>
        <dbReference type="Proteomes" id="UP001139722"/>
    </source>
</evidence>
<sequence>MTAEAGRTIVLWCPDWPVHAVRRELGVDPAASIALIARGVVFACSEAARGQGVTRGLKLREAQLRSPGLLVHDYDAELDVRVFEPVVRRIEQIVPGVQVVRPGTLAMRARGPARYYGGERAAASALLATAAELGLVGARVGVADGPFAAEQAARAIPPSHPGDETAASAVRIVEPGGSAAFLVPLPVSLVTDPRTATLLDRLGVRTLGELAALPEADVRRRFGAAGAFAHDRASGREQTSVLARTPPPEFEVEQHFEPPLDRIDQLAFAFRVGADAFIERMRAVRLVCTGLRVEIDDERGGHSSRSWLHPRWFTPADVIDRVRWQLQGAGTADTGLASPIVRLRVIPERIESTGDHEEGLWGGGPDERVHHGLTRVQSMLGHDAVVTATVGGGRMLSDRQVLVPWGDRAPVRAGRTAAAAGGRQGDPPWPGSLPALAPASVFRERVPATLLDARGVSVAIDARGAISAPPERFAVGGGVAAGGAFPAASVGSTTSRARDGFGAAPVRAWAGPWPVVERWWDPERAKRVHRFQIVDDDGCAWLLVRDAEGWWAEARYD</sequence>
<dbReference type="OrthoDB" id="5244088at2"/>
<dbReference type="EMBL" id="JAMZDY010000001">
    <property type="protein sequence ID" value="MCP2371951.1"/>
    <property type="molecule type" value="Genomic_DNA"/>
</dbReference>
<accession>A0A9X2KD07</accession>
<dbReference type="Proteomes" id="UP001139722">
    <property type="component" value="Unassembled WGS sequence"/>
</dbReference>
<dbReference type="InterPro" id="IPR001126">
    <property type="entry name" value="UmuC"/>
</dbReference>
<dbReference type="GO" id="GO:0006281">
    <property type="term" value="P:DNA repair"/>
    <property type="evidence" value="ECO:0007669"/>
    <property type="project" value="InterPro"/>
</dbReference>
<name>A0A9X2KD07_9MICO</name>
<gene>
    <name evidence="3" type="ORF">BJ978_002627</name>
</gene>
<dbReference type="PANTHER" id="PTHR35369">
    <property type="entry name" value="BLR3025 PROTEIN-RELATED"/>
    <property type="match status" value="1"/>
</dbReference>
<evidence type="ECO:0000313" key="3">
    <source>
        <dbReference type="EMBL" id="MCP2371951.1"/>
    </source>
</evidence>
<dbReference type="AlphaFoldDB" id="A0A9X2KD07"/>
<dbReference type="Gene3D" id="1.10.150.20">
    <property type="entry name" value="5' to 3' exonuclease, C-terminal subdomain"/>
    <property type="match status" value="1"/>
</dbReference>
<dbReference type="Pfam" id="PF00817">
    <property type="entry name" value="IMS"/>
    <property type="match status" value="1"/>
</dbReference>
<dbReference type="PANTHER" id="PTHR35369:SF2">
    <property type="entry name" value="BLR3025 PROTEIN"/>
    <property type="match status" value="1"/>
</dbReference>
<dbReference type="CDD" id="cd03468">
    <property type="entry name" value="PolY_like"/>
    <property type="match status" value="1"/>
</dbReference>
<proteinExistence type="predicted"/>
<keyword evidence="4" id="KW-1185">Reference proteome</keyword>
<evidence type="ECO:0000256" key="1">
    <source>
        <dbReference type="ARBA" id="ARBA00022763"/>
    </source>
</evidence>
<dbReference type="InterPro" id="IPR050356">
    <property type="entry name" value="SulA_CellDiv_inhibitor"/>
</dbReference>
<dbReference type="RefSeq" id="WP_156997905.1">
    <property type="nucleotide sequence ID" value="NZ_BAAANU010000008.1"/>
</dbReference>
<protein>
    <submittedName>
        <fullName evidence="3">Protein ImuB</fullName>
    </submittedName>
</protein>
<feature type="domain" description="UmuC" evidence="2">
    <location>
        <begin position="29"/>
        <end position="152"/>
    </location>
</feature>
<dbReference type="SUPFAM" id="SSF56672">
    <property type="entry name" value="DNA/RNA polymerases"/>
    <property type="match status" value="1"/>
</dbReference>
<keyword evidence="1" id="KW-0227">DNA damage</keyword>
<comment type="caution">
    <text evidence="3">The sequence shown here is derived from an EMBL/GenBank/DDBJ whole genome shotgun (WGS) entry which is preliminary data.</text>
</comment>